<evidence type="ECO:0008006" key="3">
    <source>
        <dbReference type="Google" id="ProtNLM"/>
    </source>
</evidence>
<evidence type="ECO:0000313" key="2">
    <source>
        <dbReference type="Proteomes" id="UP000481861"/>
    </source>
</evidence>
<name>A0A7C8IDR1_9PLEO</name>
<sequence>MPTYVITGVSKGLGWEFLNQLSSDSSNTVIGLVRNKPATEKRVAEELSGRTNITILHGDLVDYSSLEKAAADTAAITGGSIDYLIANAAQVTEYDAYRSIDSLATDPGELTKQFRSQMETNVLANIYLYHLFMPLILEGKIKKVVFISSGMGDLELTRNFNIDVTPVYSTTKAAMNMINAKFSARYKKEGVLFLSICPGMVDVGKFSEVTAEQGARLGETVGKFKMYAPDWQGPDTPPSSVKAVLSVVNQCSLENGDSGAFLSHYGDKQWLK</sequence>
<evidence type="ECO:0000313" key="1">
    <source>
        <dbReference type="EMBL" id="KAF2870607.1"/>
    </source>
</evidence>
<accession>A0A7C8IDR1</accession>
<proteinExistence type="predicted"/>
<dbReference type="Pfam" id="PF00106">
    <property type="entry name" value="adh_short"/>
    <property type="match status" value="1"/>
</dbReference>
<keyword evidence="2" id="KW-1185">Reference proteome</keyword>
<dbReference type="OrthoDB" id="7289984at2759"/>
<dbReference type="PANTHER" id="PTHR45458">
    <property type="entry name" value="SHORT-CHAIN DEHYDROGENASE/REDUCTASE SDR"/>
    <property type="match status" value="1"/>
</dbReference>
<comment type="caution">
    <text evidence="1">The sequence shown here is derived from an EMBL/GenBank/DDBJ whole genome shotgun (WGS) entry which is preliminary data.</text>
</comment>
<protein>
    <recommendedName>
        <fullName evidence="3">Short chain dehydrogenase</fullName>
    </recommendedName>
</protein>
<dbReference type="EMBL" id="JAADJZ010000013">
    <property type="protein sequence ID" value="KAF2870607.1"/>
    <property type="molecule type" value="Genomic_DNA"/>
</dbReference>
<dbReference type="InterPro" id="IPR052184">
    <property type="entry name" value="SDR_enzymes"/>
</dbReference>
<dbReference type="InterPro" id="IPR002347">
    <property type="entry name" value="SDR_fam"/>
</dbReference>
<dbReference type="PANTHER" id="PTHR45458:SF3">
    <property type="entry name" value="CHAIN DEHYDROGENASE (ATSC), PUTATIVE-RELATED"/>
    <property type="match status" value="1"/>
</dbReference>
<organism evidence="1 2">
    <name type="scientific">Massariosphaeria phaeospora</name>
    <dbReference type="NCBI Taxonomy" id="100035"/>
    <lineage>
        <taxon>Eukaryota</taxon>
        <taxon>Fungi</taxon>
        <taxon>Dikarya</taxon>
        <taxon>Ascomycota</taxon>
        <taxon>Pezizomycotina</taxon>
        <taxon>Dothideomycetes</taxon>
        <taxon>Pleosporomycetidae</taxon>
        <taxon>Pleosporales</taxon>
        <taxon>Pleosporales incertae sedis</taxon>
        <taxon>Massariosphaeria</taxon>
    </lineage>
</organism>
<gene>
    <name evidence="1" type="ORF">BDV95DRAFT_574221</name>
</gene>
<dbReference type="PRINTS" id="PR00081">
    <property type="entry name" value="GDHRDH"/>
</dbReference>
<dbReference type="GO" id="GO:0016616">
    <property type="term" value="F:oxidoreductase activity, acting on the CH-OH group of donors, NAD or NADP as acceptor"/>
    <property type="evidence" value="ECO:0007669"/>
    <property type="project" value="TreeGrafter"/>
</dbReference>
<dbReference type="SUPFAM" id="SSF51735">
    <property type="entry name" value="NAD(P)-binding Rossmann-fold domains"/>
    <property type="match status" value="1"/>
</dbReference>
<reference evidence="1 2" key="1">
    <citation type="submission" date="2020-01" db="EMBL/GenBank/DDBJ databases">
        <authorList>
            <consortium name="DOE Joint Genome Institute"/>
            <person name="Haridas S."/>
            <person name="Albert R."/>
            <person name="Binder M."/>
            <person name="Bloem J."/>
            <person name="Labutti K."/>
            <person name="Salamov A."/>
            <person name="Andreopoulos B."/>
            <person name="Baker S.E."/>
            <person name="Barry K."/>
            <person name="Bills G."/>
            <person name="Bluhm B.H."/>
            <person name="Cannon C."/>
            <person name="Castanera R."/>
            <person name="Culley D.E."/>
            <person name="Daum C."/>
            <person name="Ezra D."/>
            <person name="Gonzalez J.B."/>
            <person name="Henrissat B."/>
            <person name="Kuo A."/>
            <person name="Liang C."/>
            <person name="Lipzen A."/>
            <person name="Lutzoni F."/>
            <person name="Magnuson J."/>
            <person name="Mondo S."/>
            <person name="Nolan M."/>
            <person name="Ohm R."/>
            <person name="Pangilinan J."/>
            <person name="Park H.-J.H."/>
            <person name="Ramirez L."/>
            <person name="Alfaro M."/>
            <person name="Sun H."/>
            <person name="Tritt A."/>
            <person name="Yoshinaga Y."/>
            <person name="Zwiers L.-H.L."/>
            <person name="Turgeon B.G."/>
            <person name="Goodwin S.B."/>
            <person name="Spatafora J.W."/>
            <person name="Crous P.W."/>
            <person name="Grigoriev I.V."/>
        </authorList>
    </citation>
    <scope>NUCLEOTIDE SEQUENCE [LARGE SCALE GENOMIC DNA]</scope>
    <source>
        <strain evidence="1 2">CBS 611.86</strain>
    </source>
</reference>
<dbReference type="InterPro" id="IPR036291">
    <property type="entry name" value="NAD(P)-bd_dom_sf"/>
</dbReference>
<dbReference type="Gene3D" id="3.40.50.720">
    <property type="entry name" value="NAD(P)-binding Rossmann-like Domain"/>
    <property type="match status" value="1"/>
</dbReference>
<dbReference type="AlphaFoldDB" id="A0A7C8IDR1"/>
<dbReference type="Proteomes" id="UP000481861">
    <property type="component" value="Unassembled WGS sequence"/>
</dbReference>